<protein>
    <submittedName>
        <fullName evidence="1">Uncharacterized protein</fullName>
    </submittedName>
</protein>
<dbReference type="EnsemblMetazoa" id="GPAI010455-RA">
    <property type="protein sequence ID" value="GPAI010455-PA"/>
    <property type="gene ID" value="GPAI010455"/>
</dbReference>
<reference evidence="2" key="1">
    <citation type="submission" date="2014-03" db="EMBL/GenBank/DDBJ databases">
        <authorList>
            <person name="Aksoy S."/>
            <person name="Warren W."/>
            <person name="Wilson R.K."/>
        </authorList>
    </citation>
    <scope>NUCLEOTIDE SEQUENCE [LARGE SCALE GENOMIC DNA]</scope>
    <source>
        <strain evidence="2">IAEA</strain>
    </source>
</reference>
<organism evidence="1 2">
    <name type="scientific">Glossina pallidipes</name>
    <name type="common">Tsetse fly</name>
    <dbReference type="NCBI Taxonomy" id="7398"/>
    <lineage>
        <taxon>Eukaryota</taxon>
        <taxon>Metazoa</taxon>
        <taxon>Ecdysozoa</taxon>
        <taxon>Arthropoda</taxon>
        <taxon>Hexapoda</taxon>
        <taxon>Insecta</taxon>
        <taxon>Pterygota</taxon>
        <taxon>Neoptera</taxon>
        <taxon>Endopterygota</taxon>
        <taxon>Diptera</taxon>
        <taxon>Brachycera</taxon>
        <taxon>Muscomorpha</taxon>
        <taxon>Hippoboscoidea</taxon>
        <taxon>Glossinidae</taxon>
        <taxon>Glossina</taxon>
    </lineage>
</organism>
<dbReference type="VEuPathDB" id="VectorBase:GPAI010455"/>
<evidence type="ECO:0000313" key="2">
    <source>
        <dbReference type="Proteomes" id="UP000092445"/>
    </source>
</evidence>
<evidence type="ECO:0000313" key="1">
    <source>
        <dbReference type="EnsemblMetazoa" id="GPAI010455-PA"/>
    </source>
</evidence>
<dbReference type="Proteomes" id="UP000092445">
    <property type="component" value="Unassembled WGS sequence"/>
</dbReference>
<dbReference type="AlphaFoldDB" id="A0A1A9ZCF3"/>
<proteinExistence type="predicted"/>
<name>A0A1A9ZCF3_GLOPL</name>
<reference evidence="1" key="2">
    <citation type="submission" date="2020-05" db="UniProtKB">
        <authorList>
            <consortium name="EnsemblMetazoa"/>
        </authorList>
    </citation>
    <scope>IDENTIFICATION</scope>
    <source>
        <strain evidence="1">IAEA</strain>
    </source>
</reference>
<keyword evidence="2" id="KW-1185">Reference proteome</keyword>
<accession>A0A1A9ZCF3</accession>
<sequence>MSVQNVVSRSQCAENFLKDEPIANIVQNKIMSSGGERKFFYDSNIVMDLQFFCQELNFNTQYKGACGHKNHICYRTVYIMMCHYPRYNTEIFVQNLTINNSNSNDDDSDNSKKMKMKNDLEHYLDTSLKSKQSLITAAPPILCSIFTESTIVHLFVLKLKRSTLVTGVEESKSNRIFRCDRGQEISQRYLREHCCMPVFRRNSLLSD</sequence>